<dbReference type="PROSITE" id="PS00018">
    <property type="entry name" value="EF_HAND_1"/>
    <property type="match status" value="1"/>
</dbReference>
<evidence type="ECO:0000259" key="2">
    <source>
        <dbReference type="PROSITE" id="PS50222"/>
    </source>
</evidence>
<name>A0A1U8BD90_NELNU</name>
<keyword evidence="3" id="KW-1185">Reference proteome</keyword>
<dbReference type="SMART" id="SM00054">
    <property type="entry name" value="EFh"/>
    <property type="match status" value="2"/>
</dbReference>
<dbReference type="CDD" id="cd00051">
    <property type="entry name" value="EFh"/>
    <property type="match status" value="1"/>
</dbReference>
<keyword evidence="1" id="KW-0106">Calcium</keyword>
<dbReference type="Proteomes" id="UP000189703">
    <property type="component" value="Unplaced"/>
</dbReference>
<evidence type="ECO:0000256" key="1">
    <source>
        <dbReference type="ARBA" id="ARBA00022837"/>
    </source>
</evidence>
<dbReference type="OrthoDB" id="8785703at2759"/>
<dbReference type="AlphaFoldDB" id="A0A1U8BD90"/>
<proteinExistence type="predicted"/>
<sequence>MELEQIRKVALAYYQGSSDETKQHAEKLFKKMDADGDGKVSFNEFSDFFMKSKGLTVPKLCFEELDKDGNGFMDLEESIVLFYIIQTRRISCDGCGSLIKAGCEHNTLVDNYALLQDIKATLNMEKADKSEELLGENIGEELIDRAWDIFGEDIGILDAAGEAVEAGNAAGEILLNAIDVATNCSIM</sequence>
<dbReference type="RefSeq" id="XP_010274596.1">
    <property type="nucleotide sequence ID" value="XM_010276294.1"/>
</dbReference>
<dbReference type="InterPro" id="IPR018247">
    <property type="entry name" value="EF_Hand_1_Ca_BS"/>
</dbReference>
<dbReference type="GeneID" id="104609874"/>
<dbReference type="Gene3D" id="1.10.238.10">
    <property type="entry name" value="EF-hand"/>
    <property type="match status" value="1"/>
</dbReference>
<dbReference type="SUPFAM" id="SSF47473">
    <property type="entry name" value="EF-hand"/>
    <property type="match status" value="1"/>
</dbReference>
<feature type="domain" description="EF-hand" evidence="2">
    <location>
        <begin position="61"/>
        <end position="88"/>
    </location>
</feature>
<dbReference type="InterPro" id="IPR011992">
    <property type="entry name" value="EF-hand-dom_pair"/>
</dbReference>
<gene>
    <name evidence="4" type="primary">LOC104609874</name>
</gene>
<feature type="domain" description="EF-hand" evidence="2">
    <location>
        <begin position="20"/>
        <end position="55"/>
    </location>
</feature>
<evidence type="ECO:0000313" key="3">
    <source>
        <dbReference type="Proteomes" id="UP000189703"/>
    </source>
</evidence>
<dbReference type="Pfam" id="PF13202">
    <property type="entry name" value="EF-hand_5"/>
    <property type="match status" value="1"/>
</dbReference>
<evidence type="ECO:0000313" key="4">
    <source>
        <dbReference type="RefSeq" id="XP_010274596.1"/>
    </source>
</evidence>
<dbReference type="GO" id="GO:0005509">
    <property type="term" value="F:calcium ion binding"/>
    <property type="evidence" value="ECO:0007669"/>
    <property type="project" value="InterPro"/>
</dbReference>
<dbReference type="InterPro" id="IPR002048">
    <property type="entry name" value="EF_hand_dom"/>
</dbReference>
<dbReference type="Pfam" id="PF13499">
    <property type="entry name" value="EF-hand_7"/>
    <property type="match status" value="1"/>
</dbReference>
<organism evidence="3 4">
    <name type="scientific">Nelumbo nucifera</name>
    <name type="common">Sacred lotus</name>
    <dbReference type="NCBI Taxonomy" id="4432"/>
    <lineage>
        <taxon>Eukaryota</taxon>
        <taxon>Viridiplantae</taxon>
        <taxon>Streptophyta</taxon>
        <taxon>Embryophyta</taxon>
        <taxon>Tracheophyta</taxon>
        <taxon>Spermatophyta</taxon>
        <taxon>Magnoliopsida</taxon>
        <taxon>Proteales</taxon>
        <taxon>Nelumbonaceae</taxon>
        <taxon>Nelumbo</taxon>
    </lineage>
</organism>
<dbReference type="PROSITE" id="PS50222">
    <property type="entry name" value="EF_HAND_2"/>
    <property type="match status" value="2"/>
</dbReference>
<protein>
    <submittedName>
        <fullName evidence="4">Uncharacterized protein LOC104609874 isoform X2</fullName>
    </submittedName>
</protein>
<reference evidence="4" key="1">
    <citation type="submission" date="2025-08" db="UniProtKB">
        <authorList>
            <consortium name="RefSeq"/>
        </authorList>
    </citation>
    <scope>IDENTIFICATION</scope>
</reference>
<accession>A0A1U8BD90</accession>